<proteinExistence type="predicted"/>
<evidence type="ECO:0000313" key="2">
    <source>
        <dbReference type="EMBL" id="GMF43788.1"/>
    </source>
</evidence>
<feature type="compositionally biased region" description="Polar residues" evidence="1">
    <location>
        <begin position="601"/>
        <end position="614"/>
    </location>
</feature>
<feature type="region of interest" description="Disordered" evidence="1">
    <location>
        <begin position="587"/>
        <end position="624"/>
    </location>
</feature>
<comment type="caution">
    <text evidence="2">The sequence shown here is derived from an EMBL/GenBank/DDBJ whole genome shotgun (WGS) entry which is preliminary data.</text>
</comment>
<gene>
    <name evidence="2" type="ORF">Pfra01_001496100</name>
</gene>
<dbReference type="EMBL" id="BSXT01001588">
    <property type="protein sequence ID" value="GMF43788.1"/>
    <property type="molecule type" value="Genomic_DNA"/>
</dbReference>
<feature type="region of interest" description="Disordered" evidence="1">
    <location>
        <begin position="685"/>
        <end position="706"/>
    </location>
</feature>
<feature type="region of interest" description="Disordered" evidence="1">
    <location>
        <begin position="813"/>
        <end position="837"/>
    </location>
</feature>
<dbReference type="AlphaFoldDB" id="A0A9W6XRT8"/>
<name>A0A9W6XRT8_9STRA</name>
<evidence type="ECO:0000256" key="1">
    <source>
        <dbReference type="SAM" id="MobiDB-lite"/>
    </source>
</evidence>
<reference evidence="2" key="1">
    <citation type="submission" date="2023-04" db="EMBL/GenBank/DDBJ databases">
        <title>Phytophthora fragariaefolia NBRC 109709.</title>
        <authorList>
            <person name="Ichikawa N."/>
            <person name="Sato H."/>
            <person name="Tonouchi N."/>
        </authorList>
    </citation>
    <scope>NUCLEOTIDE SEQUENCE</scope>
    <source>
        <strain evidence="2">NBRC 109709</strain>
    </source>
</reference>
<feature type="compositionally biased region" description="Polar residues" evidence="1">
    <location>
        <begin position="757"/>
        <end position="774"/>
    </location>
</feature>
<dbReference type="OrthoDB" id="168282at2759"/>
<dbReference type="Proteomes" id="UP001165121">
    <property type="component" value="Unassembled WGS sequence"/>
</dbReference>
<dbReference type="CDD" id="cd19757">
    <property type="entry name" value="Bbox1"/>
    <property type="match status" value="1"/>
</dbReference>
<sequence>MPARQQLPVHTTAVDLERVRSFQEQHSARLIQRAWRAVTHSPATSKAKNAAIVDPNDRIYMFDPFGFATGDAKMQNARLSHWKHDQQFADASSSERVPSLYLISQDEQQAIVSASVGLRTGDEAFVMRRKAIQERYEKANAESAPKPKPTVNRRRELYEQVVTMKLATAQRVLHRERGTRASRLKKKLFSTQLLSSCENRIKYLRNESPEKMNPMDENYQQGICEVEKWEPVRRIEAWNHHRRAVCSVLNKQHWWQTQLAGDERDIRRVAMAKTPWEDENDVWVWPRSGSNNHEEDGSTSDDTDSVNSSCSNTLWPSKEIQHFLVGNEGSEPQNQPFKAVCDDEASEWWRAHCTQSHLATNGALFIENPYTAKFTSNITNEGVAFPVCTPEVVANRDLYMLQQRAKRAARTKSLEQDVEQRTKALTTQVGRRVHEMEMQIEDNTQLALEIVQRKEEQRARITREQQASMTIQRYARGMQGRKYAREVRAEFFVMVRGRAIRRGRCEECGDQRAVLECQQCEESLHFCPICWVHVHSTRRRKAHIAIPMVTVVAPIPMQQLESTKAIEQPTASASTVQAIHLKESVGPRLRALPSPPKQAVVRSTETVSDNSTKNPTKEDAIQSAAPTCATDTPIMSGLTEACALARRVRAKVADAPSITENAGLEEISATNTTTSVPAECLRRLSTKGGSGAEDVDFSTVDGDGAMVESEIEPLKVATSVEATKSAHSSESESVTFTQKITSVVECEARSVDPELPLNNTSAPSGSNIDASASESGEQSIAVHVVNYSVIATDNKDTATDLSRDVSIGVGNINSSAESGKQSIGNIPDNNVAENGQSLGTSALSDIHSGSIDAPTGELEENSTALTRVSTAVTDDDDIANTCSDQCAEVSANENGNVNDLNNSAIPDSVSLESASAIQPPEPSQLDSDRATDQTDNAYPIDAVAVTHDEILAGSSEQLVQQVLPRDN</sequence>
<keyword evidence="3" id="KW-1185">Reference proteome</keyword>
<protein>
    <submittedName>
        <fullName evidence="2">Unnamed protein product</fullName>
    </submittedName>
</protein>
<organism evidence="2 3">
    <name type="scientific">Phytophthora fragariaefolia</name>
    <dbReference type="NCBI Taxonomy" id="1490495"/>
    <lineage>
        <taxon>Eukaryota</taxon>
        <taxon>Sar</taxon>
        <taxon>Stramenopiles</taxon>
        <taxon>Oomycota</taxon>
        <taxon>Peronosporomycetes</taxon>
        <taxon>Peronosporales</taxon>
        <taxon>Peronosporaceae</taxon>
        <taxon>Phytophthora</taxon>
    </lineage>
</organism>
<evidence type="ECO:0000313" key="3">
    <source>
        <dbReference type="Proteomes" id="UP001165121"/>
    </source>
</evidence>
<accession>A0A9W6XRT8</accession>
<feature type="region of interest" description="Disordered" evidence="1">
    <location>
        <begin position="911"/>
        <end position="938"/>
    </location>
</feature>
<feature type="region of interest" description="Disordered" evidence="1">
    <location>
        <begin position="751"/>
        <end position="774"/>
    </location>
</feature>
<dbReference type="PROSITE" id="PS50096">
    <property type="entry name" value="IQ"/>
    <property type="match status" value="1"/>
</dbReference>
<feature type="region of interest" description="Disordered" evidence="1">
    <location>
        <begin position="282"/>
        <end position="311"/>
    </location>
</feature>